<evidence type="ECO:0000256" key="1">
    <source>
        <dbReference type="SAM" id="MobiDB-lite"/>
    </source>
</evidence>
<organism evidence="2 3">
    <name type="scientific">Araneus ventricosus</name>
    <name type="common">Orbweaver spider</name>
    <name type="synonym">Epeira ventricosa</name>
    <dbReference type="NCBI Taxonomy" id="182803"/>
    <lineage>
        <taxon>Eukaryota</taxon>
        <taxon>Metazoa</taxon>
        <taxon>Ecdysozoa</taxon>
        <taxon>Arthropoda</taxon>
        <taxon>Chelicerata</taxon>
        <taxon>Arachnida</taxon>
        <taxon>Araneae</taxon>
        <taxon>Araneomorphae</taxon>
        <taxon>Entelegynae</taxon>
        <taxon>Araneoidea</taxon>
        <taxon>Araneidae</taxon>
        <taxon>Araneus</taxon>
    </lineage>
</organism>
<dbReference type="AlphaFoldDB" id="A0A4Y2W3A1"/>
<keyword evidence="3" id="KW-1185">Reference proteome</keyword>
<name>A0A4Y2W3A1_ARAVE</name>
<gene>
    <name evidence="2" type="ORF">AVEN_164815_1</name>
</gene>
<reference evidence="2 3" key="1">
    <citation type="journal article" date="2019" name="Sci. Rep.">
        <title>Orb-weaving spider Araneus ventricosus genome elucidates the spidroin gene catalogue.</title>
        <authorList>
            <person name="Kono N."/>
            <person name="Nakamura H."/>
            <person name="Ohtoshi R."/>
            <person name="Moran D.A.P."/>
            <person name="Shinohara A."/>
            <person name="Yoshida Y."/>
            <person name="Fujiwara M."/>
            <person name="Mori M."/>
            <person name="Tomita M."/>
            <person name="Arakawa K."/>
        </authorList>
    </citation>
    <scope>NUCLEOTIDE SEQUENCE [LARGE SCALE GENOMIC DNA]</scope>
</reference>
<proteinExistence type="predicted"/>
<evidence type="ECO:0000313" key="2">
    <source>
        <dbReference type="EMBL" id="GBO30620.1"/>
    </source>
</evidence>
<sequence length="95" mass="10279">MNTHQAASHFQSRQNPTCSSLLSSHPRFGGPGSGNAWVFSDASRHCFYRFRGCHGLACVLGLGDLGMTTAEPLWRGHITTGVVKHNQGGRRSKAI</sequence>
<protein>
    <submittedName>
        <fullName evidence="2">Uncharacterized protein</fullName>
    </submittedName>
</protein>
<comment type="caution">
    <text evidence="2">The sequence shown here is derived from an EMBL/GenBank/DDBJ whole genome shotgun (WGS) entry which is preliminary data.</text>
</comment>
<dbReference type="Proteomes" id="UP000499080">
    <property type="component" value="Unassembled WGS sequence"/>
</dbReference>
<accession>A0A4Y2W3A1</accession>
<feature type="compositionally biased region" description="Polar residues" evidence="1">
    <location>
        <begin position="1"/>
        <end position="23"/>
    </location>
</feature>
<evidence type="ECO:0000313" key="3">
    <source>
        <dbReference type="Proteomes" id="UP000499080"/>
    </source>
</evidence>
<feature type="region of interest" description="Disordered" evidence="1">
    <location>
        <begin position="1"/>
        <end position="24"/>
    </location>
</feature>
<dbReference type="EMBL" id="BGPR01053813">
    <property type="protein sequence ID" value="GBO30620.1"/>
    <property type="molecule type" value="Genomic_DNA"/>
</dbReference>